<evidence type="ECO:0000313" key="1">
    <source>
        <dbReference type="EMBL" id="KAK3107561.1"/>
    </source>
</evidence>
<proteinExistence type="predicted"/>
<accession>A0AA88YM04</accession>
<keyword evidence="2" id="KW-1185">Reference proteome</keyword>
<gene>
    <name evidence="1" type="ORF">FSP39_017346</name>
</gene>
<dbReference type="EMBL" id="VSWD01000002">
    <property type="protein sequence ID" value="KAK3107561.1"/>
    <property type="molecule type" value="Genomic_DNA"/>
</dbReference>
<protein>
    <submittedName>
        <fullName evidence="1">Uncharacterized protein</fullName>
    </submittedName>
</protein>
<name>A0AA88YM04_PINIB</name>
<evidence type="ECO:0000313" key="2">
    <source>
        <dbReference type="Proteomes" id="UP001186944"/>
    </source>
</evidence>
<dbReference type="PANTHER" id="PTHR46579">
    <property type="entry name" value="F5/8 TYPE C DOMAIN-CONTAINING PROTEIN-RELATED"/>
    <property type="match status" value="1"/>
</dbReference>
<comment type="caution">
    <text evidence="1">The sequence shown here is derived from an EMBL/GenBank/DDBJ whole genome shotgun (WGS) entry which is preliminary data.</text>
</comment>
<dbReference type="Proteomes" id="UP001186944">
    <property type="component" value="Unassembled WGS sequence"/>
</dbReference>
<organism evidence="1 2">
    <name type="scientific">Pinctada imbricata</name>
    <name type="common">Atlantic pearl-oyster</name>
    <name type="synonym">Pinctada martensii</name>
    <dbReference type="NCBI Taxonomy" id="66713"/>
    <lineage>
        <taxon>Eukaryota</taxon>
        <taxon>Metazoa</taxon>
        <taxon>Spiralia</taxon>
        <taxon>Lophotrochozoa</taxon>
        <taxon>Mollusca</taxon>
        <taxon>Bivalvia</taxon>
        <taxon>Autobranchia</taxon>
        <taxon>Pteriomorphia</taxon>
        <taxon>Pterioida</taxon>
        <taxon>Pterioidea</taxon>
        <taxon>Pteriidae</taxon>
        <taxon>Pinctada</taxon>
    </lineage>
</organism>
<reference evidence="1" key="1">
    <citation type="submission" date="2019-08" db="EMBL/GenBank/DDBJ databases">
        <title>The improved chromosome-level genome for the pearl oyster Pinctada fucata martensii using PacBio sequencing and Hi-C.</title>
        <authorList>
            <person name="Zheng Z."/>
        </authorList>
    </citation>
    <scope>NUCLEOTIDE SEQUENCE</scope>
    <source>
        <strain evidence="1">ZZ-2019</strain>
        <tissue evidence="1">Adductor muscle</tissue>
    </source>
</reference>
<dbReference type="AlphaFoldDB" id="A0AA88YM04"/>
<sequence>MRKSREFMILAGLWCGPTKPSMNFFLDPLCKAFDELEKGVPLFPEENEDEQIQAFLLGVSCDTPARSAVLNMNQHNGECCCSKCVQSGKNRRTATGGNVRIFPYDERNPTGPKRSHEMMLRNAREALDSKSTHVNGIKGPSVIMFCPRVDCVKSVCIDYMHLVCLGVVRLFLKLCFDVTHSLNDFSLYRYVDIVDQRLESIKLPHFINRQPRSISEHLKFWKAAELRSWLL</sequence>
<dbReference type="PANTHER" id="PTHR46579:SF1">
    <property type="entry name" value="F5_8 TYPE C DOMAIN-CONTAINING PROTEIN"/>
    <property type="match status" value="1"/>
</dbReference>